<reference evidence="2" key="2">
    <citation type="journal article" date="2020" name="Microorganisms">
        <title>Osmotic Adaptation and Compatible Solute Biosynthesis of Phototrophic Bacteria as Revealed from Genome Analyses.</title>
        <authorList>
            <person name="Imhoff J.F."/>
            <person name="Rahn T."/>
            <person name="Kunzel S."/>
            <person name="Keller A."/>
            <person name="Neulinger S.C."/>
        </authorList>
    </citation>
    <scope>NUCLEOTIDE SEQUENCE</scope>
    <source>
        <strain evidence="2">DSM 9154</strain>
    </source>
</reference>
<comment type="caution">
    <text evidence="2">The sequence shown here is derived from an EMBL/GenBank/DDBJ whole genome shotgun (WGS) entry which is preliminary data.</text>
</comment>
<keyword evidence="3" id="KW-1185">Reference proteome</keyword>
<protein>
    <recommendedName>
        <fullName evidence="1">Bbp19-like phage domain-containing protein</fullName>
    </recommendedName>
</protein>
<proteinExistence type="predicted"/>
<organism evidence="2 3">
    <name type="scientific">Rhodovibrio salinarum</name>
    <dbReference type="NCBI Taxonomy" id="1087"/>
    <lineage>
        <taxon>Bacteria</taxon>
        <taxon>Pseudomonadati</taxon>
        <taxon>Pseudomonadota</taxon>
        <taxon>Alphaproteobacteria</taxon>
        <taxon>Rhodospirillales</taxon>
        <taxon>Rhodovibrionaceae</taxon>
        <taxon>Rhodovibrio</taxon>
    </lineage>
</organism>
<evidence type="ECO:0000313" key="2">
    <source>
        <dbReference type="EMBL" id="MBK1699240.1"/>
    </source>
</evidence>
<dbReference type="Pfam" id="PF25181">
    <property type="entry name" value="Phage_Bbp19"/>
    <property type="match status" value="1"/>
</dbReference>
<evidence type="ECO:0000259" key="1">
    <source>
        <dbReference type="Pfam" id="PF25181"/>
    </source>
</evidence>
<reference evidence="2" key="1">
    <citation type="submission" date="2017-08" db="EMBL/GenBank/DDBJ databases">
        <authorList>
            <person name="Imhoff J.F."/>
            <person name="Rahn T."/>
            <person name="Kuenzel S."/>
            <person name="Neulinger S.C."/>
        </authorList>
    </citation>
    <scope>NUCLEOTIDE SEQUENCE</scope>
    <source>
        <strain evidence="2">DSM 9154</strain>
    </source>
</reference>
<name>A0A934QN68_9PROT</name>
<sequence>MSATPESDRPDGEAVARAFARCFAGADGALALDHLRRITFERVLAPEVGEAALRDLEGQRRLAANLLALIRRGRAGD</sequence>
<dbReference type="Proteomes" id="UP000778970">
    <property type="component" value="Unassembled WGS sequence"/>
</dbReference>
<dbReference type="InterPro" id="IPR057447">
    <property type="entry name" value="Bbp19-like_phage"/>
</dbReference>
<evidence type="ECO:0000313" key="3">
    <source>
        <dbReference type="Proteomes" id="UP000778970"/>
    </source>
</evidence>
<feature type="domain" description="Bbp19-like phage" evidence="1">
    <location>
        <begin position="19"/>
        <end position="70"/>
    </location>
</feature>
<gene>
    <name evidence="2" type="ORF">CKO21_18495</name>
</gene>
<dbReference type="AlphaFoldDB" id="A0A934QN68"/>
<dbReference type="EMBL" id="NRRE01000035">
    <property type="protein sequence ID" value="MBK1699240.1"/>
    <property type="molecule type" value="Genomic_DNA"/>
</dbReference>
<accession>A0A934QN68</accession>